<sequence>MWEHNSVQVIASLLLLFPLEKGWDQIPTLKPAFQSNFVRVPTFPVDLRFQTRTRVFWHEVLDTPLFD</sequence>
<protein>
    <submittedName>
        <fullName evidence="1">Uncharacterized protein</fullName>
    </submittedName>
</protein>
<comment type="caution">
    <text evidence="1">The sequence shown here is derived from an EMBL/GenBank/DDBJ whole genome shotgun (WGS) entry which is preliminary data.</text>
</comment>
<dbReference type="AlphaFoldDB" id="A0A178LHD2"/>
<proteinExistence type="predicted"/>
<accession>A0A178LHD2</accession>
<organism evidence="1 2">
    <name type="scientific">Pseudomonas oryzihabitans</name>
    <dbReference type="NCBI Taxonomy" id="47885"/>
    <lineage>
        <taxon>Bacteria</taxon>
        <taxon>Pseudomonadati</taxon>
        <taxon>Pseudomonadota</taxon>
        <taxon>Gammaproteobacteria</taxon>
        <taxon>Pseudomonadales</taxon>
        <taxon>Pseudomonadaceae</taxon>
        <taxon>Pseudomonas</taxon>
    </lineage>
</organism>
<gene>
    <name evidence="1" type="ORF">A4V15_18640</name>
</gene>
<evidence type="ECO:0000313" key="1">
    <source>
        <dbReference type="EMBL" id="OAN29291.1"/>
    </source>
</evidence>
<dbReference type="EMBL" id="LWCR01000016">
    <property type="protein sequence ID" value="OAN29291.1"/>
    <property type="molecule type" value="Genomic_DNA"/>
</dbReference>
<dbReference type="Proteomes" id="UP000078356">
    <property type="component" value="Unassembled WGS sequence"/>
</dbReference>
<reference evidence="1 2" key="1">
    <citation type="submission" date="2016-04" db="EMBL/GenBank/DDBJ databases">
        <title>Draft Genome Sequences of Staphylococcus capitis Strain H36, S. capitis Strain H65, S. cohnii Strain H62, S. hominis Strain H69, Mycobacterium iranicum Strain H39, Plantibacter sp. Strain H53, Pseudomonas oryzihabitans Strain H72, and Microbacterium sp. Strain H83, isolated from residential settings.</title>
        <authorList>
            <person name="Lymperopoulou D."/>
            <person name="Adams R.I."/>
            <person name="Lindow S."/>
            <person name="Coil D.A."/>
            <person name="Jospin G."/>
            <person name="Eisen J.A."/>
        </authorList>
    </citation>
    <scope>NUCLEOTIDE SEQUENCE [LARGE SCALE GENOMIC DNA]</scope>
    <source>
        <strain evidence="1 2">H72</strain>
    </source>
</reference>
<name>A0A178LHD2_9PSED</name>
<evidence type="ECO:0000313" key="2">
    <source>
        <dbReference type="Proteomes" id="UP000078356"/>
    </source>
</evidence>